<proteinExistence type="predicted"/>
<dbReference type="PANTHER" id="PTHR23080">
    <property type="entry name" value="THAP DOMAIN PROTEIN"/>
    <property type="match status" value="1"/>
</dbReference>
<evidence type="ECO:0000313" key="4">
    <source>
        <dbReference type="Proteomes" id="UP000494040"/>
    </source>
</evidence>
<dbReference type="EnsemblMetazoa" id="XM_014394604.2">
    <property type="protein sequence ID" value="XP_014250090.1"/>
    <property type="gene ID" value="LOC106667013"/>
</dbReference>
<dbReference type="AlphaFoldDB" id="A0A8I6RUM3"/>
<sequence length="369" mass="42098">MASYSFNTAEEMRRKNNISKFLEGLLDEEDRTEESGSTLEYPDSPCPDQNNGNGKNKSVLMLDVVQSPIRSGYAQLQYLPSSELVALSAYPELIQENMDNILKIPFSINNIKHSDSLVYIYTGIPAANGFFNLADMLPEEQIVEYRGWVFEKLTLHQQLLLTLMKLKLGLTDNQLAQRFKCRLETVANTMAVWLFAIHDRLFSLFVGMFRCPNMPANFQGPFILHTVTVHVETPKNSQLPHTTPKEPYTGIILTNAYGLHMFASYLYWWQCEKSYAINECNVLGVLSDGDVVAIDREVLDDVIIPEGVVTQPIDLCDNQVLSKRDSLNQRLMEYEIIRSIPSDLTDLTDVIWQVVVTLDNYCHFQTFMN</sequence>
<dbReference type="EnsemblMetazoa" id="XM_024228665.1">
    <property type="protein sequence ID" value="XP_024084433.1"/>
    <property type="gene ID" value="LOC106667013"/>
</dbReference>
<keyword evidence="4" id="KW-1185">Reference proteome</keyword>
<dbReference type="RefSeq" id="XP_014250090.1">
    <property type="nucleotide sequence ID" value="XM_014394604.2"/>
</dbReference>
<evidence type="ECO:0000313" key="3">
    <source>
        <dbReference type="EnsemblMetazoa" id="XP_014250090.1"/>
    </source>
</evidence>
<accession>A0A8I6RUM3</accession>
<dbReference type="GeneID" id="106667013"/>
<reference evidence="3" key="1">
    <citation type="submission" date="2022-01" db="UniProtKB">
        <authorList>
            <consortium name="EnsemblMetazoa"/>
        </authorList>
    </citation>
    <scope>IDENTIFICATION</scope>
</reference>
<protein>
    <recommendedName>
        <fullName evidence="2">Transposase Helix-turn-helix domain-containing protein</fullName>
    </recommendedName>
</protein>
<feature type="region of interest" description="Disordered" evidence="1">
    <location>
        <begin position="29"/>
        <end position="53"/>
    </location>
</feature>
<dbReference type="KEGG" id="clec:106667013"/>
<evidence type="ECO:0000259" key="2">
    <source>
        <dbReference type="Pfam" id="PF13613"/>
    </source>
</evidence>
<evidence type="ECO:0000256" key="1">
    <source>
        <dbReference type="SAM" id="MobiDB-lite"/>
    </source>
</evidence>
<dbReference type="OrthoDB" id="6578680at2759"/>
<name>A0A8I6RUM3_CIMLE</name>
<dbReference type="Pfam" id="PF13613">
    <property type="entry name" value="HTH_Tnp_4"/>
    <property type="match status" value="1"/>
</dbReference>
<dbReference type="RefSeq" id="XP_024084433.1">
    <property type="nucleotide sequence ID" value="XM_024228665.1"/>
</dbReference>
<dbReference type="InterPro" id="IPR027805">
    <property type="entry name" value="Transposase_HTH_dom"/>
</dbReference>
<dbReference type="Proteomes" id="UP000494040">
    <property type="component" value="Unassembled WGS sequence"/>
</dbReference>
<organism evidence="3 4">
    <name type="scientific">Cimex lectularius</name>
    <name type="common">Bed bug</name>
    <name type="synonym">Acanthia lectularia</name>
    <dbReference type="NCBI Taxonomy" id="79782"/>
    <lineage>
        <taxon>Eukaryota</taxon>
        <taxon>Metazoa</taxon>
        <taxon>Ecdysozoa</taxon>
        <taxon>Arthropoda</taxon>
        <taxon>Hexapoda</taxon>
        <taxon>Insecta</taxon>
        <taxon>Pterygota</taxon>
        <taxon>Neoptera</taxon>
        <taxon>Paraneoptera</taxon>
        <taxon>Hemiptera</taxon>
        <taxon>Heteroptera</taxon>
        <taxon>Panheteroptera</taxon>
        <taxon>Cimicomorpha</taxon>
        <taxon>Cimicidae</taxon>
        <taxon>Cimex</taxon>
    </lineage>
</organism>
<feature type="domain" description="Transposase Helix-turn-helix" evidence="2">
    <location>
        <begin position="152"/>
        <end position="201"/>
    </location>
</feature>